<dbReference type="PANTHER" id="PTHR35372">
    <property type="entry name" value="ATP BINDING PROTEIN-RELATED"/>
    <property type="match status" value="1"/>
</dbReference>
<sequence length="917" mass="106511">MEPVIQKFVTKYDDSQTPTHTLLNGGKIHVPKEQLDKFYSKLVKRSFEDNETIQLVERIGEIHPFLVDLDLKYKDVLTGRQYTHTTLKEIATYLWKTLNNYLKLEAKDSECWIMEKDTPYPCSHNDFEYKDGIHIVFPEIILKRDTYKYIIKQIQTEDTILTIFTETCDISPDNDTKGIIDASFSSWQPYGCRKQGETPYRITCVFEQDSDDSEMEPVSEEDFESFYSDCNENNLDIAKRMCVQHHDTESVSYNPELIQALDKPLKTSSTILTNMTEPDPYVYGVDEDEDRIQYRLEGEELKYVRELVKCLCVERAEAYDDWLRCGLLLHNINESLLDAWKSFSSQASNYSEPTCDDKWNSFDNGYSGPKLGLGSLKIWAKKDNPLKYIEVQRNNVAPLVHEAVRLGSDADYLVAKVIQEYYKNEFICVDAGEEWFHFNGSRWERTLKANVLQRRIPEEVYRIFENRYNHYSNLCAQDPSSEDPKKWLKNLFSIQMKLLKGSYQKTLLSHLQTLFYVKDVMTLFDSNLSILGFDNGVYDLRDKEFRIGRPEDYLTMSTGLSFPVEASKLPMKLDGLSKHVKSVLPQYDRLEMDLQDFLCKIIPQQVVREYTMLFLSKCLSGENRDEGFYIWTGSGGNGKSKLIDLMSQCLGQYFCNLPVALLTQKRKASGAASPEMALTLGKRLAVMQEPDVNETLNVGEMKEITGNDKIQARGLYKEPFEFTPQFKLLMMCNDLPNVPSNDDGTWRRLEAVPFISRFVKQNEVDESNHRYLIDRQLKNKLGKWKEIMMLNMLEAWTKYDEKGIKVPDEVKNMTQEYRNKNDVVGQWISEICATKDHVMGEKCKLAPSSFEELYDAFKMWINMEEIVKHRVPTKQTFKEALFKWQHKSEWGLSLGSSKSDLKANGTKAYPLFNLVIK</sequence>
<keyword evidence="3" id="KW-0067">ATP-binding</keyword>
<dbReference type="InterPro" id="IPR006500">
    <property type="entry name" value="Helicase_put_C_phage/plasmid"/>
</dbReference>
<dbReference type="NCBIfam" id="TIGR01613">
    <property type="entry name" value="primase_Cterm"/>
    <property type="match status" value="1"/>
</dbReference>
<dbReference type="InterPro" id="IPR027417">
    <property type="entry name" value="P-loop_NTPase"/>
</dbReference>
<evidence type="ECO:0000256" key="1">
    <source>
        <dbReference type="ARBA" id="ARBA00022741"/>
    </source>
</evidence>
<dbReference type="InterPro" id="IPR045455">
    <property type="entry name" value="NrS-1_pol-like_helicase"/>
</dbReference>
<dbReference type="EMBL" id="MN738786">
    <property type="protein sequence ID" value="QHT36797.1"/>
    <property type="molecule type" value="Genomic_DNA"/>
</dbReference>
<dbReference type="InterPro" id="IPR056443">
    <property type="entry name" value="AEP_C962R"/>
</dbReference>
<accession>A0A6C0F4V6</accession>
<protein>
    <recommendedName>
        <fullName evidence="4">SF3 helicase domain-containing protein</fullName>
    </recommendedName>
</protein>
<dbReference type="InterPro" id="IPR014015">
    <property type="entry name" value="Helicase_SF3_DNA-vir"/>
</dbReference>
<dbReference type="GO" id="GO:0016817">
    <property type="term" value="F:hydrolase activity, acting on acid anhydrides"/>
    <property type="evidence" value="ECO:0007669"/>
    <property type="project" value="InterPro"/>
</dbReference>
<dbReference type="InterPro" id="IPR051620">
    <property type="entry name" value="ORF904-like_C"/>
</dbReference>
<feature type="domain" description="SF3 helicase" evidence="4">
    <location>
        <begin position="593"/>
        <end position="771"/>
    </location>
</feature>
<dbReference type="Pfam" id="PF23162">
    <property type="entry name" value="AEP_C962R"/>
    <property type="match status" value="1"/>
</dbReference>
<evidence type="ECO:0000256" key="2">
    <source>
        <dbReference type="ARBA" id="ARBA00022801"/>
    </source>
</evidence>
<organism evidence="5">
    <name type="scientific">viral metagenome</name>
    <dbReference type="NCBI Taxonomy" id="1070528"/>
    <lineage>
        <taxon>unclassified sequences</taxon>
        <taxon>metagenomes</taxon>
        <taxon>organismal metagenomes</taxon>
    </lineage>
</organism>
<name>A0A6C0F4V6_9ZZZZ</name>
<dbReference type="Pfam" id="PF08707">
    <property type="entry name" value="PriCT_2"/>
    <property type="match status" value="1"/>
</dbReference>
<dbReference type="PANTHER" id="PTHR35372:SF2">
    <property type="entry name" value="SF3 HELICASE DOMAIN-CONTAINING PROTEIN"/>
    <property type="match status" value="1"/>
</dbReference>
<dbReference type="Pfam" id="PF19263">
    <property type="entry name" value="DUF5906"/>
    <property type="match status" value="1"/>
</dbReference>
<dbReference type="GO" id="GO:0005524">
    <property type="term" value="F:ATP binding"/>
    <property type="evidence" value="ECO:0007669"/>
    <property type="project" value="UniProtKB-KW"/>
</dbReference>
<dbReference type="InterPro" id="IPR014818">
    <property type="entry name" value="Phage/plasmid_primase_P4_C"/>
</dbReference>
<dbReference type="Pfam" id="PF08706">
    <property type="entry name" value="D5_N"/>
    <property type="match status" value="1"/>
</dbReference>
<dbReference type="PROSITE" id="PS51206">
    <property type="entry name" value="SF3_HELICASE_1"/>
    <property type="match status" value="1"/>
</dbReference>
<keyword evidence="2" id="KW-0378">Hydrolase</keyword>
<evidence type="ECO:0000313" key="5">
    <source>
        <dbReference type="EMBL" id="QHT36797.1"/>
    </source>
</evidence>
<dbReference type="SUPFAM" id="SSF52540">
    <property type="entry name" value="P-loop containing nucleoside triphosphate hydrolases"/>
    <property type="match status" value="1"/>
</dbReference>
<proteinExistence type="predicted"/>
<reference evidence="5" key="1">
    <citation type="journal article" date="2020" name="Nature">
        <title>Giant virus diversity and host interactions through global metagenomics.</title>
        <authorList>
            <person name="Schulz F."/>
            <person name="Roux S."/>
            <person name="Paez-Espino D."/>
            <person name="Jungbluth S."/>
            <person name="Walsh D.A."/>
            <person name="Denef V.J."/>
            <person name="McMahon K.D."/>
            <person name="Konstantinidis K.T."/>
            <person name="Eloe-Fadrosh E.A."/>
            <person name="Kyrpides N.C."/>
            <person name="Woyke T."/>
        </authorList>
    </citation>
    <scope>NUCLEOTIDE SEQUENCE</scope>
    <source>
        <strain evidence="5">GVMAG-S-ERX555967-130</strain>
    </source>
</reference>
<dbReference type="AlphaFoldDB" id="A0A6C0F4V6"/>
<dbReference type="Gene3D" id="3.40.50.300">
    <property type="entry name" value="P-loop containing nucleotide triphosphate hydrolases"/>
    <property type="match status" value="1"/>
</dbReference>
<dbReference type="InterPro" id="IPR014819">
    <property type="entry name" value="PriCT_2"/>
</dbReference>
<evidence type="ECO:0000259" key="4">
    <source>
        <dbReference type="PROSITE" id="PS51206"/>
    </source>
</evidence>
<keyword evidence="1" id="KW-0547">Nucleotide-binding</keyword>
<evidence type="ECO:0000256" key="3">
    <source>
        <dbReference type="ARBA" id="ARBA00022840"/>
    </source>
</evidence>